<evidence type="ECO:0000259" key="8">
    <source>
        <dbReference type="PROSITE" id="PS50928"/>
    </source>
</evidence>
<feature type="transmembrane region" description="Helical" evidence="7">
    <location>
        <begin position="112"/>
        <end position="131"/>
    </location>
</feature>
<comment type="subcellular location">
    <subcellularLocation>
        <location evidence="1 7">Cell membrane</location>
        <topology evidence="1 7">Multi-pass membrane protein</topology>
    </subcellularLocation>
</comment>
<dbReference type="Pfam" id="PF00528">
    <property type="entry name" value="BPD_transp_1"/>
    <property type="match status" value="1"/>
</dbReference>
<dbReference type="PANTHER" id="PTHR43744">
    <property type="entry name" value="ABC TRANSPORTER PERMEASE PROTEIN MG189-RELATED-RELATED"/>
    <property type="match status" value="1"/>
</dbReference>
<evidence type="ECO:0000256" key="3">
    <source>
        <dbReference type="ARBA" id="ARBA00022475"/>
    </source>
</evidence>
<dbReference type="EMBL" id="CP051680">
    <property type="protein sequence ID" value="QJD82790.1"/>
    <property type="molecule type" value="Genomic_DNA"/>
</dbReference>
<dbReference type="GO" id="GO:0005886">
    <property type="term" value="C:plasma membrane"/>
    <property type="evidence" value="ECO:0007669"/>
    <property type="project" value="UniProtKB-SubCell"/>
</dbReference>
<dbReference type="PROSITE" id="PS50928">
    <property type="entry name" value="ABC_TM1"/>
    <property type="match status" value="1"/>
</dbReference>
<evidence type="ECO:0000313" key="10">
    <source>
        <dbReference type="Proteomes" id="UP000502248"/>
    </source>
</evidence>
<evidence type="ECO:0000313" key="9">
    <source>
        <dbReference type="EMBL" id="QJD82790.1"/>
    </source>
</evidence>
<keyword evidence="4 7" id="KW-0812">Transmembrane</keyword>
<keyword evidence="3" id="KW-1003">Cell membrane</keyword>
<feature type="transmembrane region" description="Helical" evidence="7">
    <location>
        <begin position="12"/>
        <end position="32"/>
    </location>
</feature>
<dbReference type="RefSeq" id="WP_169279086.1">
    <property type="nucleotide sequence ID" value="NZ_CP051680.1"/>
</dbReference>
<comment type="similarity">
    <text evidence="7">Belongs to the binding-protein-dependent transport system permease family.</text>
</comment>
<evidence type="ECO:0000256" key="4">
    <source>
        <dbReference type="ARBA" id="ARBA00022692"/>
    </source>
</evidence>
<dbReference type="CDD" id="cd06261">
    <property type="entry name" value="TM_PBP2"/>
    <property type="match status" value="1"/>
</dbReference>
<reference evidence="9 10" key="1">
    <citation type="submission" date="2020-04" db="EMBL/GenBank/DDBJ databases">
        <title>Genome sequencing of novel species.</title>
        <authorList>
            <person name="Heo J."/>
            <person name="Kim S.-J."/>
            <person name="Kim J.-S."/>
            <person name="Hong S.-B."/>
            <person name="Kwon S.-W."/>
        </authorList>
    </citation>
    <scope>NUCLEOTIDE SEQUENCE [LARGE SCALE GENOMIC DNA]</scope>
    <source>
        <strain evidence="9 10">MFER-1</strain>
    </source>
</reference>
<feature type="transmembrane region" description="Helical" evidence="7">
    <location>
        <begin position="143"/>
        <end position="164"/>
    </location>
</feature>
<evidence type="ECO:0000256" key="1">
    <source>
        <dbReference type="ARBA" id="ARBA00004651"/>
    </source>
</evidence>
<feature type="transmembrane region" description="Helical" evidence="7">
    <location>
        <begin position="185"/>
        <end position="207"/>
    </location>
</feature>
<dbReference type="InterPro" id="IPR000515">
    <property type="entry name" value="MetI-like"/>
</dbReference>
<feature type="transmembrane region" description="Helical" evidence="7">
    <location>
        <begin position="262"/>
        <end position="279"/>
    </location>
</feature>
<name>A0A7Z2ZKF9_9BACL</name>
<keyword evidence="10" id="KW-1185">Reference proteome</keyword>
<dbReference type="InterPro" id="IPR035906">
    <property type="entry name" value="MetI-like_sf"/>
</dbReference>
<protein>
    <submittedName>
        <fullName evidence="9">Carbohydrate ABC transporter permease</fullName>
    </submittedName>
</protein>
<dbReference type="Proteomes" id="UP000502248">
    <property type="component" value="Chromosome"/>
</dbReference>
<dbReference type="PANTHER" id="PTHR43744:SF9">
    <property type="entry name" value="POLYGALACTURONAN_RHAMNOGALACTURONAN TRANSPORT SYSTEM PERMEASE PROTEIN YTCP"/>
    <property type="match status" value="1"/>
</dbReference>
<accession>A0A7Z2ZKF9</accession>
<feature type="domain" description="ABC transmembrane type-1" evidence="8">
    <location>
        <begin position="75"/>
        <end position="276"/>
    </location>
</feature>
<dbReference type="Gene3D" id="1.10.3720.10">
    <property type="entry name" value="MetI-like"/>
    <property type="match status" value="1"/>
</dbReference>
<evidence type="ECO:0000256" key="7">
    <source>
        <dbReference type="RuleBase" id="RU363032"/>
    </source>
</evidence>
<dbReference type="KEGG" id="cheb:HH215_06075"/>
<keyword evidence="6 7" id="KW-0472">Membrane</keyword>
<keyword evidence="2 7" id="KW-0813">Transport</keyword>
<organism evidence="9 10">
    <name type="scientific">Cohnella herbarum</name>
    <dbReference type="NCBI Taxonomy" id="2728023"/>
    <lineage>
        <taxon>Bacteria</taxon>
        <taxon>Bacillati</taxon>
        <taxon>Bacillota</taxon>
        <taxon>Bacilli</taxon>
        <taxon>Bacillales</taxon>
        <taxon>Paenibacillaceae</taxon>
        <taxon>Cohnella</taxon>
    </lineage>
</organism>
<proteinExistence type="inferred from homology"/>
<evidence type="ECO:0000256" key="5">
    <source>
        <dbReference type="ARBA" id="ARBA00022989"/>
    </source>
</evidence>
<feature type="transmembrane region" description="Helical" evidence="7">
    <location>
        <begin position="82"/>
        <end position="100"/>
    </location>
</feature>
<dbReference type="AlphaFoldDB" id="A0A7Z2ZKF9"/>
<dbReference type="GO" id="GO:0055085">
    <property type="term" value="P:transmembrane transport"/>
    <property type="evidence" value="ECO:0007669"/>
    <property type="project" value="InterPro"/>
</dbReference>
<keyword evidence="5 7" id="KW-1133">Transmembrane helix</keyword>
<evidence type="ECO:0000256" key="2">
    <source>
        <dbReference type="ARBA" id="ARBA00022448"/>
    </source>
</evidence>
<evidence type="ECO:0000256" key="6">
    <source>
        <dbReference type="ARBA" id="ARBA00023136"/>
    </source>
</evidence>
<sequence>MVERYSRGRVAFVAFNYIFLTLMAAICLMPLIHVLAVSFSSSQAAAAGYVKLWPVQFTFRSYEFVSSKKEFLDSMLITLQRVGIGVSLNMLLTVLIAYPLSKETSAFRSRTVYAWIFVFTILFGGGLIPLYMMVKDTMILDSIWALVLPGAVPVFNVILMLNFFRGLPKDLEEAAYIDGAGHLTVLWKIYIPLSMASLATVTLFSTVGHWNAWFDGLIFMNSPADYPLQSYLQTVVIQQDLSMFSVKSMERYSEINDQTAKSAQIFLGALPILLLYPFLQRFFIKGIVLGSVKE</sequence>
<dbReference type="SUPFAM" id="SSF161098">
    <property type="entry name" value="MetI-like"/>
    <property type="match status" value="1"/>
</dbReference>
<gene>
    <name evidence="9" type="ORF">HH215_06075</name>
</gene>